<dbReference type="Proteomes" id="UP000610456">
    <property type="component" value="Unassembled WGS sequence"/>
</dbReference>
<protein>
    <recommendedName>
        <fullName evidence="1">DUF4209 domain-containing protein</fullName>
    </recommendedName>
</protein>
<dbReference type="Pfam" id="PF13910">
    <property type="entry name" value="DUF4209"/>
    <property type="match status" value="1"/>
</dbReference>
<feature type="domain" description="DUF4209" evidence="1">
    <location>
        <begin position="172"/>
        <end position="264"/>
    </location>
</feature>
<organism evidence="2 3">
    <name type="scientific">Salinimicrobium marinum</name>
    <dbReference type="NCBI Taxonomy" id="680283"/>
    <lineage>
        <taxon>Bacteria</taxon>
        <taxon>Pseudomonadati</taxon>
        <taxon>Bacteroidota</taxon>
        <taxon>Flavobacteriia</taxon>
        <taxon>Flavobacteriales</taxon>
        <taxon>Flavobacteriaceae</taxon>
        <taxon>Salinimicrobium</taxon>
    </lineage>
</organism>
<dbReference type="AlphaFoldDB" id="A0A918SL99"/>
<accession>A0A918SL99</accession>
<gene>
    <name evidence="2" type="ORF">GCM10007103_35080</name>
</gene>
<comment type="caution">
    <text evidence="2">The sequence shown here is derived from an EMBL/GenBank/DDBJ whole genome shotgun (WGS) entry which is preliminary data.</text>
</comment>
<evidence type="ECO:0000259" key="1">
    <source>
        <dbReference type="Pfam" id="PF13910"/>
    </source>
</evidence>
<reference evidence="2" key="2">
    <citation type="submission" date="2020-09" db="EMBL/GenBank/DDBJ databases">
        <authorList>
            <person name="Sun Q."/>
            <person name="Kim S."/>
        </authorList>
    </citation>
    <scope>NUCLEOTIDE SEQUENCE</scope>
    <source>
        <strain evidence="2">KCTC 12719</strain>
    </source>
</reference>
<reference evidence="2" key="1">
    <citation type="journal article" date="2014" name="Int. J. Syst. Evol. Microbiol.">
        <title>Complete genome sequence of Corynebacterium casei LMG S-19264T (=DSM 44701T), isolated from a smear-ripened cheese.</title>
        <authorList>
            <consortium name="US DOE Joint Genome Institute (JGI-PGF)"/>
            <person name="Walter F."/>
            <person name="Albersmeier A."/>
            <person name="Kalinowski J."/>
            <person name="Ruckert C."/>
        </authorList>
    </citation>
    <scope>NUCLEOTIDE SEQUENCE</scope>
    <source>
        <strain evidence="2">KCTC 12719</strain>
    </source>
</reference>
<sequence>MDTIEQSIYSEMLSKIVIHTSSTLNIPELVASQNIEDFKSGFNFLIDFPIIESKMLEAINEKRDKHSFLGHLFKDYVHITNKGTVSGKSNEENYYLNLTRSHYRNTTISLFREIKSIMDFDQQLTKDFVSMMIVDSESRFIPKDREHFFIEGIHCGFQNNFVHASHILIPQIENSLKNLIELNGRNTTKLAEEIQNDNTLGSILSTDENNKMLNKICDRDLILELNNFLVDGNSVNFRNRLCHGLISPFETDYYGIYLWWLALKMVKQTNTYFTIP</sequence>
<evidence type="ECO:0000313" key="2">
    <source>
        <dbReference type="EMBL" id="GHA51559.1"/>
    </source>
</evidence>
<keyword evidence="3" id="KW-1185">Reference proteome</keyword>
<dbReference type="InterPro" id="IPR025209">
    <property type="entry name" value="DUF4209"/>
</dbReference>
<name>A0A918SL99_9FLAO</name>
<evidence type="ECO:0000313" key="3">
    <source>
        <dbReference type="Proteomes" id="UP000610456"/>
    </source>
</evidence>
<dbReference type="EMBL" id="BMXB01000028">
    <property type="protein sequence ID" value="GHA51559.1"/>
    <property type="molecule type" value="Genomic_DNA"/>
</dbReference>
<proteinExistence type="predicted"/>